<reference evidence="2 3" key="1">
    <citation type="submission" date="2014-01" db="EMBL/GenBank/DDBJ databases">
        <authorList>
            <person name="Dobos K."/>
            <person name="Lenaerts A."/>
            <person name="Ordway D."/>
            <person name="DeGroote M.A."/>
            <person name="Parker T."/>
            <person name="Sizemore C."/>
            <person name="Tallon L.J."/>
            <person name="Sadzewicz L.K."/>
            <person name="Sengamalay N."/>
            <person name="Fraser C.M."/>
            <person name="Hine E."/>
            <person name="Shefchek K.A."/>
            <person name="Das S.P."/>
            <person name="Tettelin H."/>
        </authorList>
    </citation>
    <scope>NUCLEOTIDE SEQUENCE [LARGE SCALE GENOMIC DNA]</scope>
    <source>
        <strain evidence="2 3">Harvey</strain>
    </source>
</reference>
<proteinExistence type="predicted"/>
<protein>
    <submittedName>
        <fullName evidence="2">Uncharacterized protein</fullName>
    </submittedName>
</protein>
<keyword evidence="3" id="KW-1185">Reference proteome</keyword>
<comment type="caution">
    <text evidence="2">The sequence shown here is derived from an EMBL/GenBank/DDBJ whole genome shotgun (WGS) entry which is preliminary data.</text>
</comment>
<evidence type="ECO:0000256" key="1">
    <source>
        <dbReference type="SAM" id="MobiDB-lite"/>
    </source>
</evidence>
<accession>A0ABP3AG67</accession>
<dbReference type="EMBL" id="JAOL01000106">
    <property type="protein sequence ID" value="EUA90260.1"/>
    <property type="molecule type" value="Genomic_DNA"/>
</dbReference>
<gene>
    <name evidence="2" type="ORF">I551_3291</name>
</gene>
<evidence type="ECO:0000313" key="3">
    <source>
        <dbReference type="Proteomes" id="UP000020681"/>
    </source>
</evidence>
<feature type="region of interest" description="Disordered" evidence="1">
    <location>
        <begin position="1"/>
        <end position="37"/>
    </location>
</feature>
<organism evidence="2 3">
    <name type="scientific">Mycobacterium ulcerans str. Harvey</name>
    <dbReference type="NCBI Taxonomy" id="1299332"/>
    <lineage>
        <taxon>Bacteria</taxon>
        <taxon>Bacillati</taxon>
        <taxon>Actinomycetota</taxon>
        <taxon>Actinomycetes</taxon>
        <taxon>Mycobacteriales</taxon>
        <taxon>Mycobacteriaceae</taxon>
        <taxon>Mycobacterium</taxon>
        <taxon>Mycobacterium ulcerans group</taxon>
    </lineage>
</organism>
<name>A0ABP3AG67_MYCUL</name>
<sequence length="73" mass="7676">MVATVAPPWAPEKKTTGSTGRMHGEIPVIRPPTKPTSASVTMFTIRNCGGPGWLVEAAGWPGRIGVGRGTMME</sequence>
<evidence type="ECO:0000313" key="2">
    <source>
        <dbReference type="EMBL" id="EUA90260.1"/>
    </source>
</evidence>
<dbReference type="Proteomes" id="UP000020681">
    <property type="component" value="Unassembled WGS sequence"/>
</dbReference>